<dbReference type="Pfam" id="PF01936">
    <property type="entry name" value="NYN"/>
    <property type="match status" value="1"/>
</dbReference>
<dbReference type="GO" id="GO:0004540">
    <property type="term" value="F:RNA nuclease activity"/>
    <property type="evidence" value="ECO:0007669"/>
    <property type="project" value="InterPro"/>
</dbReference>
<dbReference type="InterPro" id="IPR021139">
    <property type="entry name" value="NYN"/>
</dbReference>
<keyword evidence="4" id="KW-1185">Reference proteome</keyword>
<organism evidence="3 4">
    <name type="scientific">Rhodomicrobium udaipurense</name>
    <dbReference type="NCBI Taxonomy" id="1202716"/>
    <lineage>
        <taxon>Bacteria</taxon>
        <taxon>Pseudomonadati</taxon>
        <taxon>Pseudomonadota</taxon>
        <taxon>Alphaproteobacteria</taxon>
        <taxon>Hyphomicrobiales</taxon>
        <taxon>Hyphomicrobiaceae</taxon>
        <taxon>Rhodomicrobium</taxon>
    </lineage>
</organism>
<comment type="caution">
    <text evidence="3">The sequence shown here is derived from an EMBL/GenBank/DDBJ whole genome shotgun (WGS) entry which is preliminary data.</text>
</comment>
<protein>
    <submittedName>
        <fullName evidence="3">NYN domain-containing protein</fullName>
    </submittedName>
</protein>
<feature type="region of interest" description="Disordered" evidence="1">
    <location>
        <begin position="410"/>
        <end position="429"/>
    </location>
</feature>
<feature type="domain" description="NYN" evidence="2">
    <location>
        <begin position="12"/>
        <end position="179"/>
    </location>
</feature>
<reference evidence="3 4" key="1">
    <citation type="submission" date="2020-12" db="EMBL/GenBank/DDBJ databases">
        <title>Revised draft genomes of Rhodomicrobium vannielii ATCC 17100 and Rhodomicrobium udaipurense JA643.</title>
        <authorList>
            <person name="Conners E.M."/>
            <person name="Davenport E.J."/>
            <person name="Bose A."/>
        </authorList>
    </citation>
    <scope>NUCLEOTIDE SEQUENCE [LARGE SCALE GENOMIC DNA]</scope>
    <source>
        <strain evidence="3 4">JA643</strain>
    </source>
</reference>
<dbReference type="Proteomes" id="UP000623250">
    <property type="component" value="Unassembled WGS sequence"/>
</dbReference>
<name>A0A8I1G7N2_9HYPH</name>
<feature type="compositionally biased region" description="Low complexity" evidence="1">
    <location>
        <begin position="227"/>
        <end position="248"/>
    </location>
</feature>
<proteinExistence type="predicted"/>
<dbReference type="AlphaFoldDB" id="A0A8I1G7N2"/>
<gene>
    <name evidence="3" type="ORF">JDN41_00765</name>
</gene>
<dbReference type="EMBL" id="JAEMUK010000002">
    <property type="protein sequence ID" value="MBJ7542087.1"/>
    <property type="molecule type" value="Genomic_DNA"/>
</dbReference>
<accession>A0A8I1G7N2</accession>
<sequence length="628" mass="68884">MIPGSAEVCLSALFVDFDNVYLSLRRQSEEAAGRFARNPAEWMARIATGGLVRFKSHSDYVRRRFAVARCYGNPGRKLISRGGPHDPHNFADVRVNFMMAGLEVVDCQPLSNQFKNGTDIKIACDIRDFLEHPTRFGEFIVLSGDADFTPVLHHLRSHDRRTVVYANESTADIYKAFSDGWIEERDMIAFLLGESAGDAPMIGQDRTPRLGYDGARQQGYEQNRSYSPPATLPAAPAPAASLPAAQQAGFNGHPSFQGYGAPAQAIPAPSPAYGAPAQAIPAAPNYSGYSMEPAKRRPSSHANSAVQSLIEDFQSIGAEILTLVLDVVQSSEKPVPIAYLADRAQKILGHAKTLGTNWAGSGGFLNFLNATLPDNYRLTDKPPHFVYDPTRHRLEERVDVAALQLAPQKLVDRQPAPQPQPQETGSSKLAELQTSITRIYDACKAPPLPPSEYQMLFTLIATEVQERGFAPVKTAQAVVERATREGLRVAMKDVSFVLDAVDEIDPWLEHTRSPAAVARAYRDFVLAKCHHAGVKLTEDEHQLVQVWFGASQWSAVGQTAINSSVTPQPAPLTPVGAQRPAPNPRSYMADTALPPPDPRNDIPLPPDFGFDRELEPEQAPKQRFSFKH</sequence>
<feature type="compositionally biased region" description="Basic and acidic residues" evidence="1">
    <location>
        <begin position="609"/>
        <end position="620"/>
    </location>
</feature>
<evidence type="ECO:0000313" key="3">
    <source>
        <dbReference type="EMBL" id="MBJ7542087.1"/>
    </source>
</evidence>
<dbReference type="Gene3D" id="3.40.50.1010">
    <property type="entry name" value="5'-nuclease"/>
    <property type="match status" value="1"/>
</dbReference>
<evidence type="ECO:0000313" key="4">
    <source>
        <dbReference type="Proteomes" id="UP000623250"/>
    </source>
</evidence>
<evidence type="ECO:0000259" key="2">
    <source>
        <dbReference type="Pfam" id="PF01936"/>
    </source>
</evidence>
<feature type="region of interest" description="Disordered" evidence="1">
    <location>
        <begin position="564"/>
        <end position="628"/>
    </location>
</feature>
<evidence type="ECO:0000256" key="1">
    <source>
        <dbReference type="SAM" id="MobiDB-lite"/>
    </source>
</evidence>
<feature type="region of interest" description="Disordered" evidence="1">
    <location>
        <begin position="220"/>
        <end position="256"/>
    </location>
</feature>